<accession>A0ABQ8A2F0</accession>
<keyword evidence="3" id="KW-1185">Reference proteome</keyword>
<dbReference type="Proteomes" id="UP000824890">
    <property type="component" value="Unassembled WGS sequence"/>
</dbReference>
<feature type="compositionally biased region" description="Basic and acidic residues" evidence="1">
    <location>
        <begin position="162"/>
        <end position="174"/>
    </location>
</feature>
<name>A0ABQ8A2F0_BRANA</name>
<organism evidence="2 3">
    <name type="scientific">Brassica napus</name>
    <name type="common">Rape</name>
    <dbReference type="NCBI Taxonomy" id="3708"/>
    <lineage>
        <taxon>Eukaryota</taxon>
        <taxon>Viridiplantae</taxon>
        <taxon>Streptophyta</taxon>
        <taxon>Embryophyta</taxon>
        <taxon>Tracheophyta</taxon>
        <taxon>Spermatophyta</taxon>
        <taxon>Magnoliopsida</taxon>
        <taxon>eudicotyledons</taxon>
        <taxon>Gunneridae</taxon>
        <taxon>Pentapetalae</taxon>
        <taxon>rosids</taxon>
        <taxon>malvids</taxon>
        <taxon>Brassicales</taxon>
        <taxon>Brassicaceae</taxon>
        <taxon>Brassiceae</taxon>
        <taxon>Brassica</taxon>
    </lineage>
</organism>
<gene>
    <name evidence="2" type="ORF">HID58_062766</name>
</gene>
<protein>
    <submittedName>
        <fullName evidence="2">Uncharacterized protein</fullName>
    </submittedName>
</protein>
<evidence type="ECO:0000313" key="2">
    <source>
        <dbReference type="EMBL" id="KAH0886670.1"/>
    </source>
</evidence>
<evidence type="ECO:0000256" key="1">
    <source>
        <dbReference type="SAM" id="MobiDB-lite"/>
    </source>
</evidence>
<feature type="non-terminal residue" evidence="2">
    <location>
        <position position="212"/>
    </location>
</feature>
<comment type="caution">
    <text evidence="2">The sequence shown here is derived from an EMBL/GenBank/DDBJ whole genome shotgun (WGS) entry which is preliminary data.</text>
</comment>
<proteinExistence type="predicted"/>
<feature type="compositionally biased region" description="Gly residues" evidence="1">
    <location>
        <begin position="152"/>
        <end position="161"/>
    </location>
</feature>
<sequence>MDVFEQTSDKRQSASVRLSLLAQDIEVFLQFVGMKAHGSGEGDITRNTPLGGRLGEPEVRKQKSTRCILRYSTFLSLRIISWPDTPITEIDAILQRRRRWVIDHGRRMSTAEEPMSRGEGLETSELIYLKFILFTSWLTELGHGFPAEATSGGSGGSGGMTGERDSSEEFKHGDGGGSGGSRRHDGGVVIVMAMERSRAASEGGGKSSVAVV</sequence>
<evidence type="ECO:0000313" key="3">
    <source>
        <dbReference type="Proteomes" id="UP000824890"/>
    </source>
</evidence>
<reference evidence="2 3" key="1">
    <citation type="submission" date="2021-05" db="EMBL/GenBank/DDBJ databases">
        <title>Genome Assembly of Synthetic Allotetraploid Brassica napus Reveals Homoeologous Exchanges between Subgenomes.</title>
        <authorList>
            <person name="Davis J.T."/>
        </authorList>
    </citation>
    <scope>NUCLEOTIDE SEQUENCE [LARGE SCALE GENOMIC DNA]</scope>
    <source>
        <strain evidence="3">cv. Da-Ae</strain>
        <tissue evidence="2">Seedling</tissue>
    </source>
</reference>
<dbReference type="EMBL" id="JAGKQM010000014">
    <property type="protein sequence ID" value="KAH0886670.1"/>
    <property type="molecule type" value="Genomic_DNA"/>
</dbReference>
<feature type="region of interest" description="Disordered" evidence="1">
    <location>
        <begin position="148"/>
        <end position="185"/>
    </location>
</feature>